<name>A0A1L7XIK7_9HELO</name>
<feature type="region of interest" description="Disordered" evidence="1">
    <location>
        <begin position="242"/>
        <end position="261"/>
    </location>
</feature>
<dbReference type="EMBL" id="FJOG01000028">
    <property type="protein sequence ID" value="CZR64875.1"/>
    <property type="molecule type" value="Genomic_DNA"/>
</dbReference>
<keyword evidence="3" id="KW-1185">Reference proteome</keyword>
<protein>
    <submittedName>
        <fullName evidence="2">Uncharacterized protein</fullName>
    </submittedName>
</protein>
<feature type="compositionally biased region" description="Polar residues" evidence="1">
    <location>
        <begin position="98"/>
        <end position="133"/>
    </location>
</feature>
<feature type="region of interest" description="Disordered" evidence="1">
    <location>
        <begin position="1"/>
        <end position="38"/>
    </location>
</feature>
<feature type="compositionally biased region" description="Basic and acidic residues" evidence="1">
    <location>
        <begin position="266"/>
        <end position="275"/>
    </location>
</feature>
<feature type="compositionally biased region" description="Basic residues" evidence="1">
    <location>
        <begin position="276"/>
        <end position="286"/>
    </location>
</feature>
<feature type="region of interest" description="Disordered" evidence="1">
    <location>
        <begin position="266"/>
        <end position="286"/>
    </location>
</feature>
<accession>A0A1L7XIK7</accession>
<reference evidence="2 3" key="1">
    <citation type="submission" date="2016-03" db="EMBL/GenBank/DDBJ databases">
        <authorList>
            <person name="Ploux O."/>
        </authorList>
    </citation>
    <scope>NUCLEOTIDE SEQUENCE [LARGE SCALE GENOMIC DNA]</scope>
    <source>
        <strain evidence="2 3">UAMH 11012</strain>
    </source>
</reference>
<dbReference type="AlphaFoldDB" id="A0A1L7XIK7"/>
<dbReference type="Proteomes" id="UP000184330">
    <property type="component" value="Unassembled WGS sequence"/>
</dbReference>
<evidence type="ECO:0000256" key="1">
    <source>
        <dbReference type="SAM" id="MobiDB-lite"/>
    </source>
</evidence>
<gene>
    <name evidence="2" type="ORF">PAC_14775</name>
</gene>
<evidence type="ECO:0000313" key="2">
    <source>
        <dbReference type="EMBL" id="CZR64875.1"/>
    </source>
</evidence>
<sequence length="286" mass="30776">MRQLRNGRCVEVSSTPSNTKKRGLREQREPLTASTAAVNDTSGEVAMLAGLFAAANDDSELLMNDTPGRVPMITGTSKAAIGDPSTTAEDIARALSRVTPTNEGPTSGPSTNPTADNTASSDPATDSLNSTVEDTADGPSLGHAQASLSNPTLEDVPNDPTGDAQTDAMISDEELEFEKSEYKVVPEFVRRLIGNDELVDEEEEFLRSELNATAATLGLLEFVRRRVEGYRRGLRRFRRQFEDRTGGESSGKGVELGRGLKKGRVEKAKRVEKGKGLGKRVHVTSN</sequence>
<evidence type="ECO:0000313" key="3">
    <source>
        <dbReference type="Proteomes" id="UP000184330"/>
    </source>
</evidence>
<proteinExistence type="predicted"/>
<feature type="region of interest" description="Disordered" evidence="1">
    <location>
        <begin position="97"/>
        <end position="166"/>
    </location>
</feature>
<organism evidence="2 3">
    <name type="scientific">Phialocephala subalpina</name>
    <dbReference type="NCBI Taxonomy" id="576137"/>
    <lineage>
        <taxon>Eukaryota</taxon>
        <taxon>Fungi</taxon>
        <taxon>Dikarya</taxon>
        <taxon>Ascomycota</taxon>
        <taxon>Pezizomycotina</taxon>
        <taxon>Leotiomycetes</taxon>
        <taxon>Helotiales</taxon>
        <taxon>Mollisiaceae</taxon>
        <taxon>Phialocephala</taxon>
        <taxon>Phialocephala fortinii species complex</taxon>
    </lineage>
</organism>